<dbReference type="SUPFAM" id="SSF144091">
    <property type="entry name" value="Rhomboid-like"/>
    <property type="match status" value="1"/>
</dbReference>
<feature type="transmembrane region" description="Helical" evidence="6">
    <location>
        <begin position="288"/>
        <end position="306"/>
    </location>
</feature>
<evidence type="ECO:0000313" key="8">
    <source>
        <dbReference type="EMBL" id="QNG51294.1"/>
    </source>
</evidence>
<dbReference type="GO" id="GO:0005886">
    <property type="term" value="C:plasma membrane"/>
    <property type="evidence" value="ECO:0007669"/>
    <property type="project" value="UniProtKB-SubCell"/>
</dbReference>
<dbReference type="InterPro" id="IPR051211">
    <property type="entry name" value="PG_lysyltransferase"/>
</dbReference>
<gene>
    <name evidence="8" type="ORF">H6H00_24590</name>
</gene>
<comment type="subcellular location">
    <subcellularLocation>
        <location evidence="1">Cell membrane</location>
        <topology evidence="1">Multi-pass membrane protein</topology>
    </subcellularLocation>
</comment>
<protein>
    <submittedName>
        <fullName evidence="8">DUF2156 domain-containing protein</fullName>
    </submittedName>
</protein>
<dbReference type="InterPro" id="IPR035952">
    <property type="entry name" value="Rhomboid-like_sf"/>
</dbReference>
<evidence type="ECO:0000259" key="7">
    <source>
        <dbReference type="Pfam" id="PF09924"/>
    </source>
</evidence>
<evidence type="ECO:0000256" key="3">
    <source>
        <dbReference type="ARBA" id="ARBA00022692"/>
    </source>
</evidence>
<keyword evidence="3 6" id="KW-0812">Transmembrane</keyword>
<feature type="transmembrane region" description="Helical" evidence="6">
    <location>
        <begin position="21"/>
        <end position="39"/>
    </location>
</feature>
<dbReference type="GO" id="GO:0016755">
    <property type="term" value="F:aminoacyltransferase activity"/>
    <property type="evidence" value="ECO:0007669"/>
    <property type="project" value="TreeGrafter"/>
</dbReference>
<dbReference type="RefSeq" id="WP_185718049.1">
    <property type="nucleotide sequence ID" value="NZ_BAAAWI010000001.1"/>
</dbReference>
<dbReference type="Proteomes" id="UP000515728">
    <property type="component" value="Chromosome"/>
</dbReference>
<keyword evidence="2" id="KW-1003">Cell membrane</keyword>
<feature type="transmembrane region" description="Helical" evidence="6">
    <location>
        <begin position="220"/>
        <end position="241"/>
    </location>
</feature>
<keyword evidence="9" id="KW-1185">Reference proteome</keyword>
<dbReference type="EMBL" id="CP060131">
    <property type="protein sequence ID" value="QNG51294.1"/>
    <property type="molecule type" value="Genomic_DNA"/>
</dbReference>
<feature type="transmembrane region" description="Helical" evidence="6">
    <location>
        <begin position="166"/>
        <end position="182"/>
    </location>
</feature>
<evidence type="ECO:0000313" key="9">
    <source>
        <dbReference type="Proteomes" id="UP000515728"/>
    </source>
</evidence>
<feature type="transmembrane region" description="Helical" evidence="6">
    <location>
        <begin position="455"/>
        <end position="477"/>
    </location>
</feature>
<dbReference type="AlphaFoldDB" id="A0A7G7MET3"/>
<evidence type="ECO:0000256" key="6">
    <source>
        <dbReference type="SAM" id="Phobius"/>
    </source>
</evidence>
<keyword evidence="5 6" id="KW-0472">Membrane</keyword>
<dbReference type="PANTHER" id="PTHR34697">
    <property type="entry name" value="PHOSPHATIDYLGLYCEROL LYSYLTRANSFERASE"/>
    <property type="match status" value="1"/>
</dbReference>
<dbReference type="InterPro" id="IPR024320">
    <property type="entry name" value="LPG_synthase_C"/>
</dbReference>
<dbReference type="PANTHER" id="PTHR34697:SF2">
    <property type="entry name" value="PHOSPHATIDYLGLYCEROL LYSYLTRANSFERASE"/>
    <property type="match status" value="1"/>
</dbReference>
<reference evidence="8 9" key="1">
    <citation type="submission" date="2020-08" db="EMBL/GenBank/DDBJ databases">
        <authorList>
            <person name="Mo P."/>
        </authorList>
    </citation>
    <scope>NUCLEOTIDE SEQUENCE [LARGE SCALE GENOMIC DNA]</scope>
    <source>
        <strain evidence="8 9">CGMCC 4.1532</strain>
    </source>
</reference>
<proteinExistence type="predicted"/>
<feature type="transmembrane region" description="Helical" evidence="6">
    <location>
        <begin position="394"/>
        <end position="417"/>
    </location>
</feature>
<evidence type="ECO:0000256" key="4">
    <source>
        <dbReference type="ARBA" id="ARBA00022989"/>
    </source>
</evidence>
<evidence type="ECO:0000256" key="5">
    <source>
        <dbReference type="ARBA" id="ARBA00023136"/>
    </source>
</evidence>
<feature type="transmembrane region" description="Helical" evidence="6">
    <location>
        <begin position="104"/>
        <end position="123"/>
    </location>
</feature>
<name>A0A7G7MET3_9PSEU</name>
<feature type="domain" description="Phosphatidylglycerol lysyltransferase C-terminal" evidence="7">
    <location>
        <begin position="497"/>
        <end position="791"/>
    </location>
</feature>
<feature type="transmembrane region" description="Helical" evidence="6">
    <location>
        <begin position="318"/>
        <end position="338"/>
    </location>
</feature>
<accession>A0A7G7MET3</accession>
<feature type="transmembrane region" description="Helical" evidence="6">
    <location>
        <begin position="188"/>
        <end position="208"/>
    </location>
</feature>
<dbReference type="Pfam" id="PF09924">
    <property type="entry name" value="LPG_synthase_C"/>
    <property type="match status" value="1"/>
</dbReference>
<organism evidence="8 9">
    <name type="scientific">Pseudonocardia petroleophila</name>
    <dbReference type="NCBI Taxonomy" id="37331"/>
    <lineage>
        <taxon>Bacteria</taxon>
        <taxon>Bacillati</taxon>
        <taxon>Actinomycetota</taxon>
        <taxon>Actinomycetes</taxon>
        <taxon>Pseudonocardiales</taxon>
        <taxon>Pseudonocardiaceae</taxon>
        <taxon>Pseudonocardia</taxon>
    </lineage>
</organism>
<dbReference type="KEGG" id="ppel:H6H00_24590"/>
<feature type="transmembrane region" description="Helical" evidence="6">
    <location>
        <begin position="135"/>
        <end position="154"/>
    </location>
</feature>
<dbReference type="GO" id="GO:0055091">
    <property type="term" value="P:phospholipid homeostasis"/>
    <property type="evidence" value="ECO:0007669"/>
    <property type="project" value="TreeGrafter"/>
</dbReference>
<keyword evidence="4 6" id="KW-1133">Transmembrane helix</keyword>
<evidence type="ECO:0000256" key="1">
    <source>
        <dbReference type="ARBA" id="ARBA00004651"/>
    </source>
</evidence>
<dbReference type="Gene3D" id="1.20.1540.10">
    <property type="entry name" value="Rhomboid-like"/>
    <property type="match status" value="1"/>
</dbReference>
<sequence length="831" mass="86081">MNGHRTVTGRRLVATARRAPLTIAFAALALVAGIVTGSIPNGPGQDVLDAVGTGVGPLADGRWWTPLTAIVLWGGLAGHLVTAVLVLGAGAVAERRVGALRTAALLVGTQVVGTLLAVGSIAAGSAAGGAWAGELAGQVAVGAAPGAVGLLLAVSHVLSALWRRRIRLVLLVGVVMLVAYSGELTDSLLLTSALTGLVAGPLVLRGTAVHRTGASSRSEGRVLVALVVAASAVGPVVAAVAQAPIGPLSVLQFVVLSPPPDAATVQQICATAATDVCRSLQAQLRLSGIGPAIASAIPVLLLLVTAEGLRRGRRAARVVGIGLNLLLAVLGLLLATQVAATPAEQLVVYGGAPGARQVLALVLPPLLPLAVAVLLVLTRARFAVRAPSGTYRRLGLVVAGALVVVSTAYVGGGTLVADGFDRPPSTGDLAADLPLRFLPPGYLGEVEPGFLPQDLGATLLFEWTGVVFWLVVAAGLLRSFVAARPVGASDDPTRARELLRATGGSHLGWLTTWPGHAYWFGDGTAVAYRVIGGVAVTTGDPIGPADARETAVRGFAAHCAERGLTPAFYSVTDATRAACAALGWRAVQVAEETVVPLPELAFTGKRWQDVRSALNRATKNGTTAEWITYRHAPLAITDQIRAISEEWVVDKGLPEMGFTLGGLDELADDDVRCLVAVDTDRTVLGVTSWLPVHEDGEVVGWTLDFMRRRTGTHGIMEFLIASAAQTFRDEGARFASLSGAPLAQLEPQQADGLQRVLDVAGHALEPVYGFRSLLAFKAKFQPTYEPLFLAYPDPVALPAIGVAVGRAYLPDLTARQSARLLARMREGRPDA</sequence>
<feature type="transmembrane region" description="Helical" evidence="6">
    <location>
        <begin position="358"/>
        <end position="382"/>
    </location>
</feature>
<dbReference type="SUPFAM" id="SSF55729">
    <property type="entry name" value="Acyl-CoA N-acyltransferases (Nat)"/>
    <property type="match status" value="1"/>
</dbReference>
<dbReference type="InterPro" id="IPR016181">
    <property type="entry name" value="Acyl_CoA_acyltransferase"/>
</dbReference>
<feature type="transmembrane region" description="Helical" evidence="6">
    <location>
        <begin position="70"/>
        <end position="92"/>
    </location>
</feature>
<evidence type="ECO:0000256" key="2">
    <source>
        <dbReference type="ARBA" id="ARBA00022475"/>
    </source>
</evidence>